<organism evidence="2 3">
    <name type="scientific">Fictibacillus aquaticus</name>
    <dbReference type="NCBI Taxonomy" id="2021314"/>
    <lineage>
        <taxon>Bacteria</taxon>
        <taxon>Bacillati</taxon>
        <taxon>Bacillota</taxon>
        <taxon>Bacilli</taxon>
        <taxon>Bacillales</taxon>
        <taxon>Fictibacillaceae</taxon>
        <taxon>Fictibacillus</taxon>
    </lineage>
</organism>
<evidence type="ECO:0000313" key="3">
    <source>
        <dbReference type="Proteomes" id="UP000215059"/>
    </source>
</evidence>
<keyword evidence="3" id="KW-1185">Reference proteome</keyword>
<dbReference type="EMBL" id="NOII01000003">
    <property type="protein sequence ID" value="OYD57255.1"/>
    <property type="molecule type" value="Genomic_DNA"/>
</dbReference>
<dbReference type="InterPro" id="IPR024535">
    <property type="entry name" value="RHGA/B-epi-like_pectate_lyase"/>
</dbReference>
<protein>
    <submittedName>
        <fullName evidence="2">Pectate lyase</fullName>
    </submittedName>
</protein>
<keyword evidence="2" id="KW-0456">Lyase</keyword>
<dbReference type="RefSeq" id="WP_094252603.1">
    <property type="nucleotide sequence ID" value="NZ_JBHLXL010000001.1"/>
</dbReference>
<gene>
    <name evidence="2" type="ORF">CGZ90_11235</name>
</gene>
<comment type="caution">
    <text evidence="2">The sequence shown here is derived from an EMBL/GenBank/DDBJ whole genome shotgun (WGS) entry which is preliminary data.</text>
</comment>
<dbReference type="SUPFAM" id="SSF51126">
    <property type="entry name" value="Pectin lyase-like"/>
    <property type="match status" value="1"/>
</dbReference>
<proteinExistence type="predicted"/>
<feature type="domain" description="Rhamnogalacturonase A/B/Epimerase-like pectate lyase" evidence="1">
    <location>
        <begin position="115"/>
        <end position="347"/>
    </location>
</feature>
<accession>A0A235F973</accession>
<dbReference type="GO" id="GO:0016829">
    <property type="term" value="F:lyase activity"/>
    <property type="evidence" value="ECO:0007669"/>
    <property type="project" value="UniProtKB-KW"/>
</dbReference>
<sequence>MLTLTREHNPLDNQQLIAEYGWKGLNTAAAVQETERLFQDIYNRDYTPIMKPIPSLSLFEKIKNMVKCFFVEKASHRLLTPSHTIIGEDGSVQPEWMSILNSEYDLLFSEVTREVNVKDYGAKGDGVTDDTAAFEKALGSGRVHVTVPAGVYVTQGIRLPSWTSFSGEGKGITVLKLHDAAPIGRRLVTNSRYIKGNRNILVRNMSLDWNVERLGNIPKTAAGNNQSSCLTLAHVTYGWVQNVEAINPGLHCFDVSSAYYTYLGDGTRARYGSSYIWLDSLTGYGFGDDGVTTHHSDNILITNSHMCDPSGRSHKSGFSNSNGFEVDDGSRNVWLMNNSSARCFGGIEVKAHHNSAAAANVHIIGHLSVNDNRSYNFRHIGHHHAADPESLTAYNIQATNIIAVAPLRTSLYSDSAPRGLVVSGYKNVVINHFTLIGDPDYEDYSGGPVLAVQFRARNVVLNNIHITHFKSADTDIKVFGGDNKADIVRITNVTADESAKKTIVVGNGVQDLLIDKVYAVRGLERKSVTFT</sequence>
<dbReference type="Gene3D" id="2.160.20.10">
    <property type="entry name" value="Single-stranded right-handed beta-helix, Pectin lyase-like"/>
    <property type="match status" value="1"/>
</dbReference>
<dbReference type="InterPro" id="IPR011050">
    <property type="entry name" value="Pectin_lyase_fold/virulence"/>
</dbReference>
<evidence type="ECO:0000259" key="1">
    <source>
        <dbReference type="Pfam" id="PF12708"/>
    </source>
</evidence>
<dbReference type="OrthoDB" id="2501352at2"/>
<name>A0A235F973_9BACL</name>
<dbReference type="Pfam" id="PF12708">
    <property type="entry name" value="Pect-lyase_RHGA_epim"/>
    <property type="match status" value="1"/>
</dbReference>
<evidence type="ECO:0000313" key="2">
    <source>
        <dbReference type="EMBL" id="OYD57255.1"/>
    </source>
</evidence>
<dbReference type="AlphaFoldDB" id="A0A235F973"/>
<reference evidence="2 3" key="1">
    <citation type="submission" date="2017-07" db="EMBL/GenBank/DDBJ databases">
        <title>Fictibacillus sp. nov. GDSW-R2A3 Genome sequencing and assembly.</title>
        <authorList>
            <person name="Mayilraj S."/>
        </authorList>
    </citation>
    <scope>NUCLEOTIDE SEQUENCE [LARGE SCALE GENOMIC DNA]</scope>
    <source>
        <strain evidence="2 3">GDSW-R2A3</strain>
    </source>
</reference>
<dbReference type="InterPro" id="IPR012334">
    <property type="entry name" value="Pectin_lyas_fold"/>
</dbReference>
<dbReference type="Proteomes" id="UP000215059">
    <property type="component" value="Unassembled WGS sequence"/>
</dbReference>